<dbReference type="RefSeq" id="WP_107891710.1">
    <property type="nucleotide sequence ID" value="NZ_NHSI01000015.1"/>
</dbReference>
<sequence>MIVSRGRHYIFVHIPKTGGTSLALALEARAMADDILVGDTPKAKRRKGRLKGVKTAGRLWKHSSLTEAEGLITRAEMAEFFTFTLVRNPWDRMVSYYHWLRVQAFDHTAVKLAQSLDFASFASHPHTRASLRAAPYARYMRDGAGVEHCRLYARLERLEDDLPLLEGHLGFALRPLKRVNESQRSRDYRRYYTDSLAEIVAETCAEDIARFGYGFEDGAQDTPSLEPPQAALSGAKRP</sequence>
<dbReference type="InterPro" id="IPR005331">
    <property type="entry name" value="Sulfotransferase"/>
</dbReference>
<dbReference type="InterPro" id="IPR027417">
    <property type="entry name" value="P-loop_NTPase"/>
</dbReference>
<reference evidence="2 3" key="1">
    <citation type="submission" date="2018-04" db="EMBL/GenBank/DDBJ databases">
        <title>Genomic Encyclopedia of Archaeal and Bacterial Type Strains, Phase II (KMG-II): from individual species to whole genera.</title>
        <authorList>
            <person name="Goeker M."/>
        </authorList>
    </citation>
    <scope>NUCLEOTIDE SEQUENCE [LARGE SCALE GENOMIC DNA]</scope>
    <source>
        <strain evidence="2 3">DSM 18064</strain>
    </source>
</reference>
<gene>
    <name evidence="2" type="ORF">C8N32_10670</name>
</gene>
<name>A0A2T5BSX1_9RHOB</name>
<evidence type="ECO:0000313" key="2">
    <source>
        <dbReference type="EMBL" id="PTN02497.1"/>
    </source>
</evidence>
<dbReference type="AlphaFoldDB" id="A0A2T5BSX1"/>
<comment type="caution">
    <text evidence="2">The sequence shown here is derived from an EMBL/GenBank/DDBJ whole genome shotgun (WGS) entry which is preliminary data.</text>
</comment>
<dbReference type="Gene3D" id="3.40.50.300">
    <property type="entry name" value="P-loop containing nucleotide triphosphate hydrolases"/>
    <property type="match status" value="1"/>
</dbReference>
<feature type="region of interest" description="Disordered" evidence="1">
    <location>
        <begin position="217"/>
        <end position="238"/>
    </location>
</feature>
<dbReference type="OrthoDB" id="288532at2"/>
<accession>A0A2T5BSX1</accession>
<organism evidence="2 3">
    <name type="scientific">Rhodovulum imhoffii</name>
    <dbReference type="NCBI Taxonomy" id="365340"/>
    <lineage>
        <taxon>Bacteria</taxon>
        <taxon>Pseudomonadati</taxon>
        <taxon>Pseudomonadota</taxon>
        <taxon>Alphaproteobacteria</taxon>
        <taxon>Rhodobacterales</taxon>
        <taxon>Paracoccaceae</taxon>
        <taxon>Rhodovulum</taxon>
    </lineage>
</organism>
<evidence type="ECO:0000313" key="3">
    <source>
        <dbReference type="Proteomes" id="UP000243859"/>
    </source>
</evidence>
<keyword evidence="2" id="KW-0808">Transferase</keyword>
<keyword evidence="3" id="KW-1185">Reference proteome</keyword>
<dbReference type="GO" id="GO:0016020">
    <property type="term" value="C:membrane"/>
    <property type="evidence" value="ECO:0007669"/>
    <property type="project" value="InterPro"/>
</dbReference>
<evidence type="ECO:0000256" key="1">
    <source>
        <dbReference type="SAM" id="MobiDB-lite"/>
    </source>
</evidence>
<protein>
    <submittedName>
        <fullName evidence="2">Sulfotransferase family protein</fullName>
    </submittedName>
</protein>
<dbReference type="SUPFAM" id="SSF52540">
    <property type="entry name" value="P-loop containing nucleoside triphosphate hydrolases"/>
    <property type="match status" value="1"/>
</dbReference>
<dbReference type="GO" id="GO:0008146">
    <property type="term" value="F:sulfotransferase activity"/>
    <property type="evidence" value="ECO:0007669"/>
    <property type="project" value="InterPro"/>
</dbReference>
<dbReference type="Proteomes" id="UP000243859">
    <property type="component" value="Unassembled WGS sequence"/>
</dbReference>
<dbReference type="EMBL" id="QAAA01000006">
    <property type="protein sequence ID" value="PTN02497.1"/>
    <property type="molecule type" value="Genomic_DNA"/>
</dbReference>
<dbReference type="Pfam" id="PF03567">
    <property type="entry name" value="Sulfotransfer_2"/>
    <property type="match status" value="1"/>
</dbReference>
<proteinExistence type="predicted"/>